<evidence type="ECO:0000256" key="3">
    <source>
        <dbReference type="ARBA" id="ARBA00022679"/>
    </source>
</evidence>
<dbReference type="EMBL" id="JANPWE010000002">
    <property type="protein sequence ID" value="MCR6544835.1"/>
    <property type="molecule type" value="Genomic_DNA"/>
</dbReference>
<proteinExistence type="inferred from homology"/>
<organism evidence="4 5">
    <name type="scientific">Dehalobacterium formicoaceticum</name>
    <dbReference type="NCBI Taxonomy" id="51515"/>
    <lineage>
        <taxon>Bacteria</taxon>
        <taxon>Bacillati</taxon>
        <taxon>Bacillota</taxon>
        <taxon>Clostridia</taxon>
        <taxon>Eubacteriales</taxon>
        <taxon>Peptococcaceae</taxon>
        <taxon>Dehalobacterium</taxon>
    </lineage>
</organism>
<keyword evidence="5" id="KW-1185">Reference proteome</keyword>
<comment type="caution">
    <text evidence="4">The sequence shown here is derived from an EMBL/GenBank/DDBJ whole genome shotgun (WGS) entry which is preliminary data.</text>
</comment>
<evidence type="ECO:0000313" key="4">
    <source>
        <dbReference type="EMBL" id="MCR6544835.1"/>
    </source>
</evidence>
<name>A0ABT1Y1T3_9FIRM</name>
<accession>A0ABT1Y1T3</accession>
<comment type="similarity">
    <text evidence="1">Belongs to the trimethylamine methyltransferase family.</text>
</comment>
<evidence type="ECO:0000313" key="5">
    <source>
        <dbReference type="Proteomes" id="UP001524944"/>
    </source>
</evidence>
<evidence type="ECO:0000256" key="1">
    <source>
        <dbReference type="ARBA" id="ARBA00007137"/>
    </source>
</evidence>
<dbReference type="InterPro" id="IPR010426">
    <property type="entry name" value="MTTB_MeTrfase"/>
</dbReference>
<sequence length="486" mass="54300">MFRHRANYSEQGPVLKWVTEDQVEELHLASLEVLERTGMQIDHPEALKLLKDAGCIVEKNRVRIPGWLVEEAIRLAPRKITISNRLGERVMHLEKNRVYFGSGSDLPFTIDFETGIRRRSVKKDVEQACQVMDYLPNFDFVMSYAIASDSPSQASDLHQFEAMTRNTVKPIVFTTHNEKNTRALIEMAAAVVGGYEELRKNPFLVLYSEPISPLVHTKDGIGKMFACIEHGIPVTYVSGVVAGGTTPVTKAGCIVQMNAETLAGLVMAQLKQKGAAIIVGGNGTPLDMKHQTTLYGSPEHAMNYAILTQLSQYYQIPIFTEAGCVNAPIPDIQAGFEAGMNLLMARLSGANLVHDVGYLEGGKTASLPFLTMCNDFIDMVHYMGKGTTINEDTCGVDTIDEVGPGNNFLASPHTYTHFRDEIWNPRLFTRMFWEIWEEKGSKNMLERARELTSNILKTHQTQPLSQEATEEMARIIARVEKEDLFL</sequence>
<protein>
    <submittedName>
        <fullName evidence="4">Trimethylamine methyltransferase family protein</fullName>
    </submittedName>
</protein>
<dbReference type="Gene3D" id="3.20.20.480">
    <property type="entry name" value="Trimethylamine methyltransferase-like"/>
    <property type="match status" value="1"/>
</dbReference>
<gene>
    <name evidence="4" type="ORF">NVS47_04770</name>
</gene>
<dbReference type="InterPro" id="IPR038601">
    <property type="entry name" value="MttB-like_sf"/>
</dbReference>
<dbReference type="Pfam" id="PF06253">
    <property type="entry name" value="MTTB"/>
    <property type="match status" value="1"/>
</dbReference>
<evidence type="ECO:0000256" key="2">
    <source>
        <dbReference type="ARBA" id="ARBA00022603"/>
    </source>
</evidence>
<dbReference type="GO" id="GO:0032259">
    <property type="term" value="P:methylation"/>
    <property type="evidence" value="ECO:0007669"/>
    <property type="project" value="UniProtKB-KW"/>
</dbReference>
<dbReference type="GO" id="GO:0008168">
    <property type="term" value="F:methyltransferase activity"/>
    <property type="evidence" value="ECO:0007669"/>
    <property type="project" value="UniProtKB-KW"/>
</dbReference>
<keyword evidence="2 4" id="KW-0489">Methyltransferase</keyword>
<dbReference type="Proteomes" id="UP001524944">
    <property type="component" value="Unassembled WGS sequence"/>
</dbReference>
<keyword evidence="3" id="KW-0808">Transferase</keyword>
<reference evidence="4 5" key="1">
    <citation type="submission" date="2022-08" db="EMBL/GenBank/DDBJ databases">
        <title>Proteogenomics of the novel Dehalobacterium formicoaceticum strain EZ94 highlights a key role of methyltransferases during anaerobic dichloromethane degradation.</title>
        <authorList>
            <person name="Wasmund K."/>
        </authorList>
    </citation>
    <scope>NUCLEOTIDE SEQUENCE [LARGE SCALE GENOMIC DNA]</scope>
    <source>
        <strain evidence="4 5">EZ94</strain>
    </source>
</reference>
<dbReference type="RefSeq" id="WP_089612392.1">
    <property type="nucleotide sequence ID" value="NZ_CP022121.1"/>
</dbReference>